<evidence type="ECO:0000256" key="10">
    <source>
        <dbReference type="ARBA" id="ARBA00048968"/>
    </source>
</evidence>
<evidence type="ECO:0000256" key="11">
    <source>
        <dbReference type="ARBA" id="ARBA00049893"/>
    </source>
</evidence>
<dbReference type="PANTHER" id="PTHR30616:SF2">
    <property type="entry name" value="PURINE NUCLEOSIDE PHOSPHORYLASE LACC1"/>
    <property type="match status" value="1"/>
</dbReference>
<evidence type="ECO:0000256" key="12">
    <source>
        <dbReference type="RuleBase" id="RU361274"/>
    </source>
</evidence>
<comment type="catalytic activity">
    <reaction evidence="11">
        <text>S-methyl-5'-thioadenosine + phosphate = 5-(methylsulfanyl)-alpha-D-ribose 1-phosphate + adenine</text>
        <dbReference type="Rhea" id="RHEA:11852"/>
        <dbReference type="ChEBI" id="CHEBI:16708"/>
        <dbReference type="ChEBI" id="CHEBI:17509"/>
        <dbReference type="ChEBI" id="CHEBI:43474"/>
        <dbReference type="ChEBI" id="CHEBI:58533"/>
        <dbReference type="EC" id="2.4.2.28"/>
    </reaction>
    <physiologicalReaction direction="left-to-right" evidence="11">
        <dbReference type="Rhea" id="RHEA:11853"/>
    </physiologicalReaction>
</comment>
<comment type="cofactor">
    <cofactor evidence="2">
        <name>Zn(2+)</name>
        <dbReference type="ChEBI" id="CHEBI:29105"/>
    </cofactor>
</comment>
<name>A0ABY4CFI6_9BACL</name>
<evidence type="ECO:0000256" key="6">
    <source>
        <dbReference type="ARBA" id="ARBA00022723"/>
    </source>
</evidence>
<comment type="function">
    <text evidence="3">Purine nucleoside enzyme that catalyzes the phosphorolysis of adenosine and inosine nucleosides, yielding D-ribose 1-phosphate and the respective free bases, adenine and hypoxanthine. Also catalyzes the phosphorolysis of S-methyl-5'-thioadenosine into adenine and S-methyl-5-thio-alpha-D-ribose 1-phosphate. Also has adenosine deaminase activity.</text>
</comment>
<evidence type="ECO:0000313" key="13">
    <source>
        <dbReference type="EMBL" id="UOF89168.1"/>
    </source>
</evidence>
<dbReference type="SUPFAM" id="SSF64438">
    <property type="entry name" value="CNF1/YfiH-like putative cysteine hydrolases"/>
    <property type="match status" value="1"/>
</dbReference>
<reference evidence="13" key="1">
    <citation type="submission" date="2021-12" db="EMBL/GenBank/DDBJ databases">
        <title>Alicyclobacillaceae gen. nov., sp. nov., isolated from chalcocite enrichment system.</title>
        <authorList>
            <person name="Jiang Z."/>
        </authorList>
    </citation>
    <scope>NUCLEOTIDE SEQUENCE</scope>
    <source>
        <strain evidence="13">MYW30-H2</strain>
    </source>
</reference>
<evidence type="ECO:0000256" key="2">
    <source>
        <dbReference type="ARBA" id="ARBA00001947"/>
    </source>
</evidence>
<dbReference type="InterPro" id="IPR003730">
    <property type="entry name" value="Cu_polyphenol_OxRdtase"/>
</dbReference>
<keyword evidence="5" id="KW-0808">Transferase</keyword>
<evidence type="ECO:0000256" key="7">
    <source>
        <dbReference type="ARBA" id="ARBA00022801"/>
    </source>
</evidence>
<dbReference type="PANTHER" id="PTHR30616">
    <property type="entry name" value="UNCHARACTERIZED PROTEIN YFIH"/>
    <property type="match status" value="1"/>
</dbReference>
<comment type="similarity">
    <text evidence="4 12">Belongs to the purine nucleoside phosphorylase YfiH/LACC1 family.</text>
</comment>
<organism evidence="13 14">
    <name type="scientific">Fodinisporobacter ferrooxydans</name>
    <dbReference type="NCBI Taxonomy" id="2901836"/>
    <lineage>
        <taxon>Bacteria</taxon>
        <taxon>Bacillati</taxon>
        <taxon>Bacillota</taxon>
        <taxon>Bacilli</taxon>
        <taxon>Bacillales</taxon>
        <taxon>Alicyclobacillaceae</taxon>
        <taxon>Fodinisporobacter</taxon>
    </lineage>
</organism>
<keyword evidence="6" id="KW-0479">Metal-binding</keyword>
<dbReference type="EMBL" id="CP089291">
    <property type="protein sequence ID" value="UOF89168.1"/>
    <property type="molecule type" value="Genomic_DNA"/>
</dbReference>
<comment type="catalytic activity">
    <reaction evidence="9">
        <text>adenosine + H2O + H(+) = inosine + NH4(+)</text>
        <dbReference type="Rhea" id="RHEA:24408"/>
        <dbReference type="ChEBI" id="CHEBI:15377"/>
        <dbReference type="ChEBI" id="CHEBI:15378"/>
        <dbReference type="ChEBI" id="CHEBI:16335"/>
        <dbReference type="ChEBI" id="CHEBI:17596"/>
        <dbReference type="ChEBI" id="CHEBI:28938"/>
        <dbReference type="EC" id="3.5.4.4"/>
    </reaction>
    <physiologicalReaction direction="left-to-right" evidence="9">
        <dbReference type="Rhea" id="RHEA:24409"/>
    </physiologicalReaction>
</comment>
<evidence type="ECO:0000256" key="9">
    <source>
        <dbReference type="ARBA" id="ARBA00047989"/>
    </source>
</evidence>
<gene>
    <name evidence="13" type="primary">pgeF</name>
    <name evidence="13" type="ORF">LSG31_14745</name>
</gene>
<dbReference type="NCBIfam" id="TIGR00726">
    <property type="entry name" value="peptidoglycan editing factor PgeF"/>
    <property type="match status" value="1"/>
</dbReference>
<evidence type="ECO:0000256" key="5">
    <source>
        <dbReference type="ARBA" id="ARBA00022679"/>
    </source>
</evidence>
<comment type="catalytic activity">
    <reaction evidence="1">
        <text>inosine + phosphate = alpha-D-ribose 1-phosphate + hypoxanthine</text>
        <dbReference type="Rhea" id="RHEA:27646"/>
        <dbReference type="ChEBI" id="CHEBI:17368"/>
        <dbReference type="ChEBI" id="CHEBI:17596"/>
        <dbReference type="ChEBI" id="CHEBI:43474"/>
        <dbReference type="ChEBI" id="CHEBI:57720"/>
        <dbReference type="EC" id="2.4.2.1"/>
    </reaction>
    <physiologicalReaction direction="left-to-right" evidence="1">
        <dbReference type="Rhea" id="RHEA:27647"/>
    </physiologicalReaction>
</comment>
<keyword evidence="14" id="KW-1185">Reference proteome</keyword>
<dbReference type="RefSeq" id="WP_347435849.1">
    <property type="nucleotide sequence ID" value="NZ_CP089291.1"/>
</dbReference>
<dbReference type="Pfam" id="PF02578">
    <property type="entry name" value="Cu-oxidase_4"/>
    <property type="match status" value="1"/>
</dbReference>
<evidence type="ECO:0000256" key="4">
    <source>
        <dbReference type="ARBA" id="ARBA00007353"/>
    </source>
</evidence>
<proteinExistence type="inferred from homology"/>
<dbReference type="Proteomes" id="UP000830167">
    <property type="component" value="Chromosome"/>
</dbReference>
<evidence type="ECO:0000256" key="3">
    <source>
        <dbReference type="ARBA" id="ARBA00003215"/>
    </source>
</evidence>
<dbReference type="Gene3D" id="3.60.140.10">
    <property type="entry name" value="CNF1/YfiH-like putative cysteine hydrolases"/>
    <property type="match status" value="1"/>
</dbReference>
<keyword evidence="7" id="KW-0378">Hydrolase</keyword>
<accession>A0ABY4CFI6</accession>
<dbReference type="InterPro" id="IPR011324">
    <property type="entry name" value="Cytotoxic_necrot_fac-like_cat"/>
</dbReference>
<evidence type="ECO:0000256" key="8">
    <source>
        <dbReference type="ARBA" id="ARBA00022833"/>
    </source>
</evidence>
<protein>
    <recommendedName>
        <fullName evidence="12">Purine nucleoside phosphorylase</fullName>
    </recommendedName>
</protein>
<dbReference type="InterPro" id="IPR038371">
    <property type="entry name" value="Cu_polyphenol_OxRdtase_sf"/>
</dbReference>
<evidence type="ECO:0000256" key="1">
    <source>
        <dbReference type="ARBA" id="ARBA00000553"/>
    </source>
</evidence>
<dbReference type="CDD" id="cd16833">
    <property type="entry name" value="YfiH"/>
    <property type="match status" value="1"/>
</dbReference>
<comment type="catalytic activity">
    <reaction evidence="10">
        <text>adenosine + phosphate = alpha-D-ribose 1-phosphate + adenine</text>
        <dbReference type="Rhea" id="RHEA:27642"/>
        <dbReference type="ChEBI" id="CHEBI:16335"/>
        <dbReference type="ChEBI" id="CHEBI:16708"/>
        <dbReference type="ChEBI" id="CHEBI:43474"/>
        <dbReference type="ChEBI" id="CHEBI:57720"/>
        <dbReference type="EC" id="2.4.2.1"/>
    </reaction>
    <physiologicalReaction direction="left-to-right" evidence="10">
        <dbReference type="Rhea" id="RHEA:27643"/>
    </physiologicalReaction>
</comment>
<keyword evidence="8" id="KW-0862">Zinc</keyword>
<sequence length="282" mass="30769">MKAADHFCWTKENGIQLLEIQPWKAGKQIYGCFTTRVGGVSTGNFDGLQVGLHVGDQTAHILQNRSRICETIGVGLCQWVAAEQVHGDQIAIVTASDQGKGSETKESAIPACDAMITNEHGIVLTTYAADCVPLLFYSPAGVVATAHAGWKGTVQNIAGKTIQQMQQRFGCLAEEIQVAIGPSIGACCYEVDEVVYQAFAKLNLTDVLTPVEGKEELHWMCDLWLANKQLLLRAGVSDENIFVSELCTSCRTDLFFSHRKEKGKTGRFMGIVYLPEHGFLGE</sequence>
<evidence type="ECO:0000313" key="14">
    <source>
        <dbReference type="Proteomes" id="UP000830167"/>
    </source>
</evidence>